<feature type="domain" description="HTH luxR-type" evidence="1">
    <location>
        <begin position="238"/>
        <end position="295"/>
    </location>
</feature>
<protein>
    <recommendedName>
        <fullName evidence="1">HTH luxR-type domain-containing protein</fullName>
    </recommendedName>
</protein>
<dbReference type="GO" id="GO:0006355">
    <property type="term" value="P:regulation of DNA-templated transcription"/>
    <property type="evidence" value="ECO:0007669"/>
    <property type="project" value="InterPro"/>
</dbReference>
<reference evidence="2 3" key="1">
    <citation type="submission" date="2019-11" db="EMBL/GenBank/DDBJ databases">
        <authorList>
            <person name="Holert J."/>
        </authorList>
    </citation>
    <scope>NUCLEOTIDE SEQUENCE [LARGE SCALE GENOMIC DNA]</scope>
    <source>
        <strain evidence="2">SB11_3</strain>
    </source>
</reference>
<evidence type="ECO:0000259" key="1">
    <source>
        <dbReference type="SMART" id="SM00421"/>
    </source>
</evidence>
<dbReference type="Gene3D" id="1.10.10.10">
    <property type="entry name" value="Winged helix-like DNA-binding domain superfamily/Winged helix DNA-binding domain"/>
    <property type="match status" value="1"/>
</dbReference>
<dbReference type="InterPro" id="IPR036388">
    <property type="entry name" value="WH-like_DNA-bd_sf"/>
</dbReference>
<evidence type="ECO:0000313" key="3">
    <source>
        <dbReference type="Proteomes" id="UP000441399"/>
    </source>
</evidence>
<dbReference type="SUPFAM" id="SSF46894">
    <property type="entry name" value="C-terminal effector domain of the bipartite response regulators"/>
    <property type="match status" value="1"/>
</dbReference>
<organism evidence="2 3">
    <name type="scientific">BD1-7 clade bacterium</name>
    <dbReference type="NCBI Taxonomy" id="2029982"/>
    <lineage>
        <taxon>Bacteria</taxon>
        <taxon>Pseudomonadati</taxon>
        <taxon>Pseudomonadota</taxon>
        <taxon>Gammaproteobacteria</taxon>
        <taxon>Cellvibrionales</taxon>
        <taxon>Spongiibacteraceae</taxon>
        <taxon>BD1-7 clade</taxon>
    </lineage>
</organism>
<name>A0A5S9R060_9GAMM</name>
<dbReference type="InterPro" id="IPR016032">
    <property type="entry name" value="Sig_transdc_resp-reg_C-effctor"/>
</dbReference>
<keyword evidence="3" id="KW-1185">Reference proteome</keyword>
<gene>
    <name evidence="2" type="ORF">OPDIPICF_03443</name>
</gene>
<accession>A0A5S9R060</accession>
<dbReference type="EMBL" id="CACSIO010000061">
    <property type="protein sequence ID" value="CAA0125334.1"/>
    <property type="molecule type" value="Genomic_DNA"/>
</dbReference>
<proteinExistence type="predicted"/>
<dbReference type="AlphaFoldDB" id="A0A5S9R060"/>
<evidence type="ECO:0000313" key="2">
    <source>
        <dbReference type="EMBL" id="CAA0125334.1"/>
    </source>
</evidence>
<dbReference type="Proteomes" id="UP000441399">
    <property type="component" value="Unassembled WGS sequence"/>
</dbReference>
<dbReference type="OrthoDB" id="9865263at2"/>
<dbReference type="SMART" id="SM00421">
    <property type="entry name" value="HTH_LUXR"/>
    <property type="match status" value="1"/>
</dbReference>
<sequence length="301" mass="33097">MDQQAISEAVANMISCLSFDANGVPDWQRLIDCCAKKNGADFGRIIHRSISPAIDVCTGTGSKHNHVFDYNYGEFHLQLCFDDSVAFEKAKQTYQVLDVHLRNVLDLALKQHANQWQLSLFADGVSGLDIGIVIFTQAGDCEWMNDIARELLLSEPTCTNLYDVGSLANRSALKAGVEALGDRQSPVQDRWQVGDVSVRCSVSRAPDVQRFHAISREVYVLAVTQEMPISESPLLDKVLNTSPAQTRVLRLSATGMSADDVASATGYTKSTVYSYIKAGYKRFNVNKQAQLTAKLCADLPV</sequence>
<dbReference type="GO" id="GO:0003677">
    <property type="term" value="F:DNA binding"/>
    <property type="evidence" value="ECO:0007669"/>
    <property type="project" value="InterPro"/>
</dbReference>
<dbReference type="InterPro" id="IPR000792">
    <property type="entry name" value="Tscrpt_reg_LuxR_C"/>
</dbReference>